<evidence type="ECO:0000256" key="1">
    <source>
        <dbReference type="SAM" id="SignalP"/>
    </source>
</evidence>
<comment type="caution">
    <text evidence="2">The sequence shown here is derived from an EMBL/GenBank/DDBJ whole genome shotgun (WGS) entry which is preliminary data.</text>
</comment>
<keyword evidence="3" id="KW-1185">Reference proteome</keyword>
<dbReference type="Proteomes" id="UP000305041">
    <property type="component" value="Unassembled WGS sequence"/>
</dbReference>
<sequence length="429" mass="46876">MTRLILAALIVWAFPLSSSADVPRLETNRTIVGLWALDPDNGNRRFLGSGVLFSDQGYALTARHVVEGKVVSEKLQVSLETKNPPYINILATECAQNLSVDICLVQISPDYLTAQKLNSFFNVNCYKPDDDGQEVLGVGFIGGLSGPVIDVDGKSEHGFIMPAKNLFASSMQLVPGMSGGPVFDRFQNVIGVIHGSDAASQSLGLFTPMFKARNLIQNTGVDCPVNRPIVVDPEEAGQLVPVEYFPAPRLLDVRTIQSPKDSPLSQWYDSTAVVSIELLSYRNVIEPGPKASVAGETMVLGLGEREIHFSEFQRVDISSNGEGWLGRTGPASAVTIDDGNAAGHTTQFKPVEPFTWKEFVEAIKREEEVSVTVTTDVSWRDGEVPKRSKISTTCDPTLAEESVARKAVRKFEQEWGRPVARIMIHCRGE</sequence>
<dbReference type="SUPFAM" id="SSF50494">
    <property type="entry name" value="Trypsin-like serine proteases"/>
    <property type="match status" value="1"/>
</dbReference>
<dbReference type="EMBL" id="VAUA01000008">
    <property type="protein sequence ID" value="TLP60433.1"/>
    <property type="molecule type" value="Genomic_DNA"/>
</dbReference>
<dbReference type="InterPro" id="IPR009003">
    <property type="entry name" value="Peptidase_S1_PA"/>
</dbReference>
<protein>
    <submittedName>
        <fullName evidence="2">Trypsin-like peptidase domain-containing protein</fullName>
    </submittedName>
</protein>
<gene>
    <name evidence="2" type="ORF">FEE96_16385</name>
</gene>
<dbReference type="Pfam" id="PF13365">
    <property type="entry name" value="Trypsin_2"/>
    <property type="match status" value="1"/>
</dbReference>
<name>A0ABY2USA4_9RHOB</name>
<reference evidence="2 3" key="1">
    <citation type="submission" date="2019-05" db="EMBL/GenBank/DDBJ databases">
        <title>Draft genome sequence of Pelagicola sp. DSW4-44.</title>
        <authorList>
            <person name="Oh J."/>
        </authorList>
    </citation>
    <scope>NUCLEOTIDE SEQUENCE [LARGE SCALE GENOMIC DNA]</scope>
    <source>
        <strain evidence="2 3">DSW4-44</strain>
    </source>
</reference>
<feature type="signal peptide" evidence="1">
    <location>
        <begin position="1"/>
        <end position="20"/>
    </location>
</feature>
<dbReference type="RefSeq" id="WP_138164193.1">
    <property type="nucleotide sequence ID" value="NZ_VAUA01000008.1"/>
</dbReference>
<evidence type="ECO:0000313" key="2">
    <source>
        <dbReference type="EMBL" id="TLP60433.1"/>
    </source>
</evidence>
<evidence type="ECO:0000313" key="3">
    <source>
        <dbReference type="Proteomes" id="UP000305041"/>
    </source>
</evidence>
<accession>A0ABY2USA4</accession>
<dbReference type="Gene3D" id="2.40.10.10">
    <property type="entry name" value="Trypsin-like serine proteases"/>
    <property type="match status" value="2"/>
</dbReference>
<dbReference type="InterPro" id="IPR043504">
    <property type="entry name" value="Peptidase_S1_PA_chymotrypsin"/>
</dbReference>
<keyword evidence="1" id="KW-0732">Signal</keyword>
<proteinExistence type="predicted"/>
<organism evidence="2 3">
    <name type="scientific">Parasedimentitalea maritima</name>
    <dbReference type="NCBI Taxonomy" id="2578117"/>
    <lineage>
        <taxon>Bacteria</taxon>
        <taxon>Pseudomonadati</taxon>
        <taxon>Pseudomonadota</taxon>
        <taxon>Alphaproteobacteria</taxon>
        <taxon>Rhodobacterales</taxon>
        <taxon>Paracoccaceae</taxon>
        <taxon>Parasedimentitalea</taxon>
    </lineage>
</organism>
<feature type="chain" id="PRO_5045464151" evidence="1">
    <location>
        <begin position="21"/>
        <end position="429"/>
    </location>
</feature>